<dbReference type="RefSeq" id="WP_090351335.1">
    <property type="nucleotide sequence ID" value="NZ_LT629751.1"/>
</dbReference>
<keyword evidence="1" id="KW-0732">Signal</keyword>
<gene>
    <name evidence="2" type="ORF">SAMN05216221_3801</name>
</gene>
<feature type="signal peptide" evidence="1">
    <location>
        <begin position="1"/>
        <end position="18"/>
    </location>
</feature>
<proteinExistence type="predicted"/>
<dbReference type="OrthoDB" id="7013150at2"/>
<evidence type="ECO:0000313" key="3">
    <source>
        <dbReference type="Proteomes" id="UP000243359"/>
    </source>
</evidence>
<reference evidence="3" key="1">
    <citation type="submission" date="2016-10" db="EMBL/GenBank/DDBJ databases">
        <authorList>
            <person name="Varghese N."/>
            <person name="Submissions S."/>
        </authorList>
    </citation>
    <scope>NUCLEOTIDE SEQUENCE [LARGE SCALE GENOMIC DNA]</scope>
    <source>
        <strain evidence="3">KCTC 32247</strain>
    </source>
</reference>
<name>A0A1H1YHY5_9PSED</name>
<dbReference type="AlphaFoldDB" id="A0A1H1YHY5"/>
<sequence>MRVLIALALCVVSLLSRADEHDLLYELAGWPQQREHFSAALVNAQQRYQGSLPPAVFQTLVDNSNRRFAPQAIDQRALASLRQSLPDPLPAIRFFDSPLGRAVVAREVRATSPAELQRHADGLPQVNASAARRALVQRLGKALPAREAGAEVSLALAGVAADSLSQMLPGLSGLLGNGTPQDMLSGQRERLMQQIDGQLENTLLYVYRELSDAQLAEYVAFAESVEGQVYYRAALQAIRAGLQGGQ</sequence>
<evidence type="ECO:0000256" key="1">
    <source>
        <dbReference type="SAM" id="SignalP"/>
    </source>
</evidence>
<dbReference type="STRING" id="1392877.SAMN05216221_3801"/>
<accession>A0A1H1YHY5</accession>
<feature type="chain" id="PRO_5009266570" description="DUF2059 domain-containing protein" evidence="1">
    <location>
        <begin position="19"/>
        <end position="246"/>
    </location>
</feature>
<organism evidence="2 3">
    <name type="scientific">Pseudomonas oryzae</name>
    <dbReference type="NCBI Taxonomy" id="1392877"/>
    <lineage>
        <taxon>Bacteria</taxon>
        <taxon>Pseudomonadati</taxon>
        <taxon>Pseudomonadota</taxon>
        <taxon>Gammaproteobacteria</taxon>
        <taxon>Pseudomonadales</taxon>
        <taxon>Pseudomonadaceae</taxon>
        <taxon>Pseudomonas</taxon>
    </lineage>
</organism>
<dbReference type="EMBL" id="LT629751">
    <property type="protein sequence ID" value="SDT20994.1"/>
    <property type="molecule type" value="Genomic_DNA"/>
</dbReference>
<evidence type="ECO:0000313" key="2">
    <source>
        <dbReference type="EMBL" id="SDT20994.1"/>
    </source>
</evidence>
<dbReference type="Proteomes" id="UP000243359">
    <property type="component" value="Chromosome I"/>
</dbReference>
<evidence type="ECO:0008006" key="4">
    <source>
        <dbReference type="Google" id="ProtNLM"/>
    </source>
</evidence>
<protein>
    <recommendedName>
        <fullName evidence="4">DUF2059 domain-containing protein</fullName>
    </recommendedName>
</protein>
<keyword evidence="3" id="KW-1185">Reference proteome</keyword>